<evidence type="ECO:0000313" key="1">
    <source>
        <dbReference type="EMBL" id="KAB2605808.1"/>
    </source>
</evidence>
<gene>
    <name evidence="1" type="ORF">D8674_005525</name>
</gene>
<dbReference type="EMBL" id="SMOL01000559">
    <property type="protein sequence ID" value="KAB2605808.1"/>
    <property type="molecule type" value="Genomic_DNA"/>
</dbReference>
<comment type="caution">
    <text evidence="1">The sequence shown here is derived from an EMBL/GenBank/DDBJ whole genome shotgun (WGS) entry which is preliminary data.</text>
</comment>
<name>A0A5N5FRP5_9ROSA</name>
<dbReference type="Proteomes" id="UP000327157">
    <property type="component" value="Chromosome 11"/>
</dbReference>
<accession>A0A5N5FRP5</accession>
<proteinExistence type="predicted"/>
<reference evidence="2" key="2">
    <citation type="submission" date="2019-10" db="EMBL/GenBank/DDBJ databases">
        <title>A de novo genome assembly of a pear dwarfing rootstock.</title>
        <authorList>
            <person name="Wang F."/>
            <person name="Wang J."/>
            <person name="Li S."/>
            <person name="Zhang Y."/>
            <person name="Fang M."/>
            <person name="Ma L."/>
            <person name="Zhao Y."/>
            <person name="Jiang S."/>
        </authorList>
    </citation>
    <scope>NUCLEOTIDE SEQUENCE [LARGE SCALE GENOMIC DNA]</scope>
</reference>
<dbReference type="AlphaFoldDB" id="A0A5N5FRP5"/>
<sequence length="83" mass="9005">MTASAFRTLLNDDDVGGAIEGDDLALELVTERGLDGDEAPDSQLLRVAAIHGHALFFPKLDLVVTRRLGVWRSETVLFGDLLV</sequence>
<organism evidence="1 2">
    <name type="scientific">Pyrus ussuriensis x Pyrus communis</name>
    <dbReference type="NCBI Taxonomy" id="2448454"/>
    <lineage>
        <taxon>Eukaryota</taxon>
        <taxon>Viridiplantae</taxon>
        <taxon>Streptophyta</taxon>
        <taxon>Embryophyta</taxon>
        <taxon>Tracheophyta</taxon>
        <taxon>Spermatophyta</taxon>
        <taxon>Magnoliopsida</taxon>
        <taxon>eudicotyledons</taxon>
        <taxon>Gunneridae</taxon>
        <taxon>Pentapetalae</taxon>
        <taxon>rosids</taxon>
        <taxon>fabids</taxon>
        <taxon>Rosales</taxon>
        <taxon>Rosaceae</taxon>
        <taxon>Amygdaloideae</taxon>
        <taxon>Maleae</taxon>
        <taxon>Pyrus</taxon>
    </lineage>
</organism>
<reference evidence="1 2" key="3">
    <citation type="submission" date="2019-11" db="EMBL/GenBank/DDBJ databases">
        <title>A de novo genome assembly of a pear dwarfing rootstock.</title>
        <authorList>
            <person name="Wang F."/>
            <person name="Wang J."/>
            <person name="Li S."/>
            <person name="Zhang Y."/>
            <person name="Fang M."/>
            <person name="Ma L."/>
            <person name="Zhao Y."/>
            <person name="Jiang S."/>
        </authorList>
    </citation>
    <scope>NUCLEOTIDE SEQUENCE [LARGE SCALE GENOMIC DNA]</scope>
    <source>
        <strain evidence="1">S2</strain>
        <tissue evidence="1">Leaf</tissue>
    </source>
</reference>
<keyword evidence="2" id="KW-1185">Reference proteome</keyword>
<evidence type="ECO:0000313" key="2">
    <source>
        <dbReference type="Proteomes" id="UP000327157"/>
    </source>
</evidence>
<reference evidence="1 2" key="1">
    <citation type="submission" date="2019-09" db="EMBL/GenBank/DDBJ databases">
        <authorList>
            <person name="Ou C."/>
        </authorList>
    </citation>
    <scope>NUCLEOTIDE SEQUENCE [LARGE SCALE GENOMIC DNA]</scope>
    <source>
        <strain evidence="1">S2</strain>
        <tissue evidence="1">Leaf</tissue>
    </source>
</reference>
<protein>
    <submittedName>
        <fullName evidence="1">Uncharacterized protein</fullName>
    </submittedName>
</protein>